<gene>
    <name evidence="2" type="ORF">KY084_13405</name>
</gene>
<dbReference type="Proteomes" id="UP001197214">
    <property type="component" value="Unassembled WGS sequence"/>
</dbReference>
<organism evidence="2 3">
    <name type="scientific">Stakelama flava</name>
    <dbReference type="NCBI Taxonomy" id="2860338"/>
    <lineage>
        <taxon>Bacteria</taxon>
        <taxon>Pseudomonadati</taxon>
        <taxon>Pseudomonadota</taxon>
        <taxon>Alphaproteobacteria</taxon>
        <taxon>Sphingomonadales</taxon>
        <taxon>Sphingomonadaceae</taxon>
        <taxon>Stakelama</taxon>
    </lineage>
</organism>
<feature type="transmembrane region" description="Helical" evidence="1">
    <location>
        <begin position="77"/>
        <end position="94"/>
    </location>
</feature>
<evidence type="ECO:0000313" key="3">
    <source>
        <dbReference type="Proteomes" id="UP001197214"/>
    </source>
</evidence>
<comment type="caution">
    <text evidence="2">The sequence shown here is derived from an EMBL/GenBank/DDBJ whole genome shotgun (WGS) entry which is preliminary data.</text>
</comment>
<name>A0ABS6XNR7_9SPHN</name>
<dbReference type="RefSeq" id="WP_219238986.1">
    <property type="nucleotide sequence ID" value="NZ_JAHWZX010000014.1"/>
</dbReference>
<dbReference type="EMBL" id="JAHWZX010000014">
    <property type="protein sequence ID" value="MBW4331865.1"/>
    <property type="molecule type" value="Genomic_DNA"/>
</dbReference>
<evidence type="ECO:0000313" key="2">
    <source>
        <dbReference type="EMBL" id="MBW4331865.1"/>
    </source>
</evidence>
<reference evidence="2 3" key="1">
    <citation type="submission" date="2021-07" db="EMBL/GenBank/DDBJ databases">
        <title>Stakelama flava sp. nov., a novel endophytic bacterium isolated from branch of Kandelia candel.</title>
        <authorList>
            <person name="Tuo L."/>
        </authorList>
    </citation>
    <scope>NUCLEOTIDE SEQUENCE [LARGE SCALE GENOMIC DNA]</scope>
    <source>
        <strain evidence="2 3">CBK3Z-3</strain>
    </source>
</reference>
<keyword evidence="1" id="KW-0812">Transmembrane</keyword>
<protein>
    <submittedName>
        <fullName evidence="2">Uncharacterized protein</fullName>
    </submittedName>
</protein>
<keyword evidence="1" id="KW-1133">Transmembrane helix</keyword>
<sequence>MSVRERARFETAQPLLARHAISPAEAEPFAIPQGSDRAAFDYMRDHAIIREAKPGHYYVDVAAFDADIAALRRRRSWLWLGVALTIALVALAFYR</sequence>
<keyword evidence="3" id="KW-1185">Reference proteome</keyword>
<keyword evidence="1" id="KW-0472">Membrane</keyword>
<evidence type="ECO:0000256" key="1">
    <source>
        <dbReference type="SAM" id="Phobius"/>
    </source>
</evidence>
<proteinExistence type="predicted"/>
<accession>A0ABS6XNR7</accession>